<dbReference type="OrthoDB" id="3469983at2"/>
<evidence type="ECO:0000313" key="2">
    <source>
        <dbReference type="EMBL" id="KUL39652.1"/>
    </source>
</evidence>
<reference evidence="2 3" key="1">
    <citation type="submission" date="2015-10" db="EMBL/GenBank/DDBJ databases">
        <authorList>
            <person name="Gilbert D.G."/>
        </authorList>
    </citation>
    <scope>NUCLEOTIDE SEQUENCE [LARGE SCALE GENOMIC DNA]</scope>
    <source>
        <strain evidence="2 3">NRRL B-16712</strain>
    </source>
</reference>
<dbReference type="Gene3D" id="3.40.50.150">
    <property type="entry name" value="Vaccinia Virus protein VP39"/>
    <property type="match status" value="1"/>
</dbReference>
<dbReference type="GO" id="GO:0008168">
    <property type="term" value="F:methyltransferase activity"/>
    <property type="evidence" value="ECO:0007669"/>
    <property type="project" value="UniProtKB-KW"/>
</dbReference>
<keyword evidence="3" id="KW-1185">Reference proteome</keyword>
<dbReference type="EMBL" id="LLZH01000042">
    <property type="protein sequence ID" value="KUL39652.1"/>
    <property type="molecule type" value="Genomic_DNA"/>
</dbReference>
<keyword evidence="2" id="KW-0489">Methyltransferase</keyword>
<accession>A0A0X3V607</accession>
<dbReference type="InterPro" id="IPR029063">
    <property type="entry name" value="SAM-dependent_MTases_sf"/>
</dbReference>
<dbReference type="SUPFAM" id="SSF53335">
    <property type="entry name" value="S-adenosyl-L-methionine-dependent methyltransferases"/>
    <property type="match status" value="1"/>
</dbReference>
<dbReference type="PANTHER" id="PTHR43861">
    <property type="entry name" value="TRANS-ACONITATE 2-METHYLTRANSFERASE-RELATED"/>
    <property type="match status" value="1"/>
</dbReference>
<sequence length="264" mass="27776">MTARASYSFDNDDPVAAGRHRLLAAVLDPFTVERLTALGDLTGRRCLEVGAGGGSIAAWLAERTGAAGTVLATDLNPRHLSTSGGYAVLRHDLTTEDVPQPPWDLIHARLVLSHLPGRADVLTRLVAALAPGGTLLIEEWVSAYRGLVLAAPDPQTAALVERYHDTLVGRLLPGNGGDPGWGATAHAALLAAGLTGVHTEIRASSWPGGTAGARLIAANIAQLRAGFRDAGFTDEELDRLSALAEDPRLVIRGHFTYAVAGRRR</sequence>
<dbReference type="AlphaFoldDB" id="A0A0X3V607"/>
<organism evidence="2 3">
    <name type="scientific">Actinoplanes awajinensis subsp. mycoplanecinus</name>
    <dbReference type="NCBI Taxonomy" id="135947"/>
    <lineage>
        <taxon>Bacteria</taxon>
        <taxon>Bacillati</taxon>
        <taxon>Actinomycetota</taxon>
        <taxon>Actinomycetes</taxon>
        <taxon>Micromonosporales</taxon>
        <taxon>Micromonosporaceae</taxon>
        <taxon>Actinoplanes</taxon>
    </lineage>
</organism>
<dbReference type="CDD" id="cd02440">
    <property type="entry name" value="AdoMet_MTases"/>
    <property type="match status" value="1"/>
</dbReference>
<evidence type="ECO:0000313" key="3">
    <source>
        <dbReference type="Proteomes" id="UP000053244"/>
    </source>
</evidence>
<comment type="caution">
    <text evidence="2">The sequence shown here is derived from an EMBL/GenBank/DDBJ whole genome shotgun (WGS) entry which is preliminary data.</text>
</comment>
<proteinExistence type="predicted"/>
<dbReference type="RefSeq" id="WP_067686970.1">
    <property type="nucleotide sequence ID" value="NZ_LLZH01000042.1"/>
</dbReference>
<gene>
    <name evidence="2" type="ORF">ADL15_08855</name>
</gene>
<dbReference type="GO" id="GO:0032259">
    <property type="term" value="P:methylation"/>
    <property type="evidence" value="ECO:0007669"/>
    <property type="project" value="UniProtKB-KW"/>
</dbReference>
<dbReference type="Proteomes" id="UP000053244">
    <property type="component" value="Unassembled WGS sequence"/>
</dbReference>
<keyword evidence="1 2" id="KW-0808">Transferase</keyword>
<protein>
    <submittedName>
        <fullName evidence="2">Methyltransferase</fullName>
    </submittedName>
</protein>
<dbReference type="PANTHER" id="PTHR43861:SF3">
    <property type="entry name" value="PUTATIVE (AFU_ORTHOLOGUE AFUA_2G14390)-RELATED"/>
    <property type="match status" value="1"/>
</dbReference>
<name>A0A0X3V607_9ACTN</name>
<evidence type="ECO:0000256" key="1">
    <source>
        <dbReference type="ARBA" id="ARBA00022679"/>
    </source>
</evidence>
<dbReference type="Pfam" id="PF13489">
    <property type="entry name" value="Methyltransf_23"/>
    <property type="match status" value="1"/>
</dbReference>